<dbReference type="RefSeq" id="WP_255036527.1">
    <property type="nucleotide sequence ID" value="NZ_RJUF01000014.1"/>
</dbReference>
<protein>
    <submittedName>
        <fullName evidence="2">Uncharacterized protein</fullName>
    </submittedName>
</protein>
<feature type="coiled-coil region" evidence="1">
    <location>
        <begin position="25"/>
        <end position="80"/>
    </location>
</feature>
<evidence type="ECO:0000313" key="2">
    <source>
        <dbReference type="EMBL" id="MCP9762755.1"/>
    </source>
</evidence>
<keyword evidence="3" id="KW-1185">Reference proteome</keyword>
<dbReference type="Proteomes" id="UP001204144">
    <property type="component" value="Unassembled WGS sequence"/>
</dbReference>
<accession>A0AAE3H1X0</accession>
<dbReference type="EMBL" id="RJUF01000014">
    <property type="protein sequence ID" value="MCP9762755.1"/>
    <property type="molecule type" value="Genomic_DNA"/>
</dbReference>
<gene>
    <name evidence="2" type="ORF">EGI31_07280</name>
</gene>
<keyword evidence="1" id="KW-0175">Coiled coil</keyword>
<dbReference type="AlphaFoldDB" id="A0AAE3H1X0"/>
<reference evidence="2 3" key="1">
    <citation type="submission" date="2018-11" db="EMBL/GenBank/DDBJ databases">
        <title>Novel bacteria species description.</title>
        <authorList>
            <person name="Han J.-H."/>
        </authorList>
    </citation>
    <scope>NUCLEOTIDE SEQUENCE [LARGE SCALE GENOMIC DNA]</scope>
    <source>
        <strain evidence="2 3">KCTC23259</strain>
    </source>
</reference>
<name>A0AAE3H1X0_9BACT</name>
<evidence type="ECO:0000313" key="3">
    <source>
        <dbReference type="Proteomes" id="UP001204144"/>
    </source>
</evidence>
<sequence length="129" mass="15031">MTLDQEFEKDNAFLLSKFEEVNGLIERLKSQNKSQKNLILGLNHQNEKLEAEIKAVKKNNGLLREEIKELKEKLELDTRLIPQNFKIRNKIVKIVSDIEDKESIDQQNLSELLGILIEEIDFCINQLAK</sequence>
<organism evidence="2 3">
    <name type="scientific">Lacihabitans soyangensis</name>
    <dbReference type="NCBI Taxonomy" id="869394"/>
    <lineage>
        <taxon>Bacteria</taxon>
        <taxon>Pseudomonadati</taxon>
        <taxon>Bacteroidota</taxon>
        <taxon>Cytophagia</taxon>
        <taxon>Cytophagales</taxon>
        <taxon>Leadbetterellaceae</taxon>
        <taxon>Lacihabitans</taxon>
    </lineage>
</organism>
<comment type="caution">
    <text evidence="2">The sequence shown here is derived from an EMBL/GenBank/DDBJ whole genome shotgun (WGS) entry which is preliminary data.</text>
</comment>
<evidence type="ECO:0000256" key="1">
    <source>
        <dbReference type="SAM" id="Coils"/>
    </source>
</evidence>
<proteinExistence type="predicted"/>